<dbReference type="FunFam" id="3.20.20.80:FF:000009">
    <property type="entry name" value="O-GlcNAcase BT_4395"/>
    <property type="match status" value="1"/>
</dbReference>
<dbReference type="PROSITE" id="PS52009">
    <property type="entry name" value="GH84"/>
    <property type="match status" value="1"/>
</dbReference>
<dbReference type="Gene3D" id="1.20.58.240">
    <property type="entry name" value="STAT, domain 1"/>
    <property type="match status" value="1"/>
</dbReference>
<sequence length="1055" mass="117433">MSEFFFSDGPQRPEPSEFLCGVVEGFYGRPWTYPQRRELFRRMQSMGMNAYLYAPKDDLKHRLSWRELYTDKEAENMRSLITAADDHNICFIFAISPGSDVIYSDEGDAAALKARLEQALNLGCNAFALLFDDIDTRLCPADQEVFVSPGRAQVALTNKVYEALNHPDIFLFCPTEYCASRAVPNVNHSTYLATLGSDLAEGIKVMWTGPLVISKRIPTLGIRDLSRLLKRPIVLWDNLHANDYDQRRVFLGPYAGRPLALRRRRLLHGVLTNPNCEFEANYVAIHTLAQWIRIGHPSHADQVAVSVDLADVGDDLEREEEGGQGGGAQSSPTYRPREALHNALRDWLALMLQDQRSNSVLAKRNLSHPATPTPMETDSTDIQEIPMQVETNESTSAKVGSDVNMGPGRRFQIWSLTTSHLAESTNIVPSLGISLEDLELLSDLFYLPFSHGPTALKALELGHWLRENSHLAPAATSADVEHNKWCKKFAEFIKIITNVSQLREKIQRLPHPGVVYDLAPYLTDITSVFAMLLDYFRWLESGVMANRSQAHLKRLLTWFSPGYSEMTMSGDHEPWMFRGGLITELQRILPLESAQDLFPAPSRVGPTMTTTPAGSLSAADLSPCEQASSLLTSDKWSAAKVGFQPRRPYLLRPYKLEDKPKIYDLWRRILLHRLGLPKVALPERYKDLPGDRYLAAYLERFPQHCLVVEGPPFFFDAALEAPPVPGGVGRSSSTSTPPWDIVAFACAAPDIGALTRVWDDLRRGQLRATYPKDEDLCGSGNHPSIPRKPSINNTLPQLSVEDFIRISLDWIHDERITTASSSIIAEAAFTEAPPPEPLGAAISEQQQQQQQQQQQPMAVEVCGQEERPAEKTATAEQAQTSVDVVEAEYAESNSEEQQKMRTKDEDESVATASTAKVDLGLKKMDEEEEQTKSGARTVEAIHSAMVAHPASIFVELDDYSFSGASSGVAGPPVNPLTMMNHHLGVGFDPPELVLDEVARRLFVCLLAGLKTCASHGVHVELDAINETRAELYRRFGFYPVTAASTDFVTVFGRLI</sequence>
<dbReference type="InterPro" id="IPR017853">
    <property type="entry name" value="GH"/>
</dbReference>
<dbReference type="EC" id="3.2.1.169" evidence="6"/>
<name>A0A158RA42_TAEAS</name>
<dbReference type="GO" id="GO:0016231">
    <property type="term" value="F:beta-N-acetylglucosaminidase activity"/>
    <property type="evidence" value="ECO:0007669"/>
    <property type="project" value="TreeGrafter"/>
</dbReference>
<keyword evidence="2" id="KW-0326">Glycosidase</keyword>
<dbReference type="InterPro" id="IPR011496">
    <property type="entry name" value="O-GlcNAcase_cat"/>
</dbReference>
<feature type="region of interest" description="Disordered" evidence="8">
    <location>
        <begin position="887"/>
        <end position="919"/>
    </location>
</feature>
<comment type="catalytic activity">
    <reaction evidence="5">
        <text>3-O-(N-acetyl-beta-D-glucosaminyl)-L-threonyl-[protein] + H2O = L-threonyl-[protein] + N-acetyl-D-glucosamine</text>
        <dbReference type="Rhea" id="RHEA:48892"/>
        <dbReference type="Rhea" id="RHEA-COMP:11060"/>
        <dbReference type="Rhea" id="RHEA-COMP:12252"/>
        <dbReference type="ChEBI" id="CHEBI:15377"/>
        <dbReference type="ChEBI" id="CHEBI:30013"/>
        <dbReference type="ChEBI" id="CHEBI:90840"/>
        <dbReference type="ChEBI" id="CHEBI:506227"/>
        <dbReference type="EC" id="3.2.1.169"/>
    </reaction>
</comment>
<evidence type="ECO:0000256" key="1">
    <source>
        <dbReference type="ARBA" id="ARBA00022801"/>
    </source>
</evidence>
<comment type="catalytic activity">
    <reaction evidence="4">
        <text>3-O-(N-acetyl-beta-D-glucosaminyl)-L-seryl-[protein] + H2O = N-acetyl-D-glucosamine + L-seryl-[protein]</text>
        <dbReference type="Rhea" id="RHEA:48876"/>
        <dbReference type="Rhea" id="RHEA-COMP:9863"/>
        <dbReference type="Rhea" id="RHEA-COMP:12251"/>
        <dbReference type="ChEBI" id="CHEBI:15377"/>
        <dbReference type="ChEBI" id="CHEBI:29999"/>
        <dbReference type="ChEBI" id="CHEBI:90838"/>
        <dbReference type="ChEBI" id="CHEBI:506227"/>
        <dbReference type="EC" id="3.2.1.169"/>
    </reaction>
</comment>
<evidence type="ECO:0000313" key="11">
    <source>
        <dbReference type="Proteomes" id="UP000282613"/>
    </source>
</evidence>
<evidence type="ECO:0000256" key="4">
    <source>
        <dbReference type="ARBA" id="ARBA00050933"/>
    </source>
</evidence>
<evidence type="ECO:0000256" key="7">
    <source>
        <dbReference type="ARBA" id="ARBA00076634"/>
    </source>
</evidence>
<proteinExistence type="predicted"/>
<protein>
    <recommendedName>
        <fullName evidence="6">protein O-GlcNAcase</fullName>
        <ecNumber evidence="6">3.2.1.169</ecNumber>
    </recommendedName>
    <alternativeName>
        <fullName evidence="3">Beta-N-acetylhexosaminidase</fullName>
    </alternativeName>
    <alternativeName>
        <fullName evidence="7">Beta-hexosaminidase</fullName>
    </alternativeName>
</protein>
<dbReference type="OrthoDB" id="6238968at2759"/>
<feature type="compositionally biased region" description="Low complexity" evidence="8">
    <location>
        <begin position="845"/>
        <end position="855"/>
    </location>
</feature>
<dbReference type="STRING" id="60517.A0A158RA42"/>
<organism evidence="12">
    <name type="scientific">Taenia asiatica</name>
    <name type="common">Asian tapeworm</name>
    <dbReference type="NCBI Taxonomy" id="60517"/>
    <lineage>
        <taxon>Eukaryota</taxon>
        <taxon>Metazoa</taxon>
        <taxon>Spiralia</taxon>
        <taxon>Lophotrochozoa</taxon>
        <taxon>Platyhelminthes</taxon>
        <taxon>Cestoda</taxon>
        <taxon>Eucestoda</taxon>
        <taxon>Cyclophyllidea</taxon>
        <taxon>Taeniidae</taxon>
        <taxon>Taenia</taxon>
    </lineage>
</organism>
<feature type="domain" description="GH84" evidence="9">
    <location>
        <begin position="18"/>
        <end position="296"/>
    </location>
</feature>
<dbReference type="WBParaSite" id="TASK_0000839201-mRNA-1">
    <property type="protein sequence ID" value="TASK_0000839201-mRNA-1"/>
    <property type="gene ID" value="TASK_0000839201"/>
</dbReference>
<dbReference type="Proteomes" id="UP000282613">
    <property type="component" value="Unassembled WGS sequence"/>
</dbReference>
<evidence type="ECO:0000256" key="5">
    <source>
        <dbReference type="ARBA" id="ARBA00052136"/>
    </source>
</evidence>
<evidence type="ECO:0000313" key="12">
    <source>
        <dbReference type="WBParaSite" id="TASK_0000839201-mRNA-1"/>
    </source>
</evidence>
<reference evidence="12" key="1">
    <citation type="submission" date="2016-04" db="UniProtKB">
        <authorList>
            <consortium name="WormBaseParasite"/>
        </authorList>
    </citation>
    <scope>IDENTIFICATION</scope>
</reference>
<dbReference type="Pfam" id="PF07555">
    <property type="entry name" value="NAGidase"/>
    <property type="match status" value="1"/>
</dbReference>
<evidence type="ECO:0000313" key="10">
    <source>
        <dbReference type="EMBL" id="VDK40174.1"/>
    </source>
</evidence>
<evidence type="ECO:0000256" key="2">
    <source>
        <dbReference type="ARBA" id="ARBA00023295"/>
    </source>
</evidence>
<evidence type="ECO:0000256" key="6">
    <source>
        <dbReference type="ARBA" id="ARBA00066938"/>
    </source>
</evidence>
<dbReference type="PANTHER" id="PTHR13170">
    <property type="entry name" value="O-GLCNACASE"/>
    <property type="match status" value="1"/>
</dbReference>
<dbReference type="SUPFAM" id="SSF51445">
    <property type="entry name" value="(Trans)glycosidases"/>
    <property type="match status" value="1"/>
</dbReference>
<dbReference type="Gene3D" id="3.40.630.30">
    <property type="match status" value="1"/>
</dbReference>
<dbReference type="GO" id="GO:0102571">
    <property type="term" value="F:[protein]-3-O-(N-acetyl-D-glucosaminyl)-L-serine/L-threonine O-N-acetyl-alpha-D-glucosaminase activity"/>
    <property type="evidence" value="ECO:0007669"/>
    <property type="project" value="UniProtKB-EC"/>
</dbReference>
<dbReference type="EMBL" id="UYRS01018791">
    <property type="protein sequence ID" value="VDK40174.1"/>
    <property type="molecule type" value="Genomic_DNA"/>
</dbReference>
<dbReference type="Gene3D" id="3.20.20.80">
    <property type="entry name" value="Glycosidases"/>
    <property type="match status" value="1"/>
</dbReference>
<feature type="region of interest" description="Disordered" evidence="8">
    <location>
        <begin position="832"/>
        <end position="857"/>
    </location>
</feature>
<accession>A0A158RA42</accession>
<keyword evidence="1" id="KW-0378">Hydrolase</keyword>
<evidence type="ECO:0000256" key="3">
    <source>
        <dbReference type="ARBA" id="ARBA00030512"/>
    </source>
</evidence>
<dbReference type="PANTHER" id="PTHR13170:SF16">
    <property type="entry name" value="PROTEIN O-GLCNACASE"/>
    <property type="match status" value="1"/>
</dbReference>
<evidence type="ECO:0000259" key="9">
    <source>
        <dbReference type="PROSITE" id="PS52009"/>
    </source>
</evidence>
<dbReference type="InterPro" id="IPR051822">
    <property type="entry name" value="Glycosyl_Hydrolase_84"/>
</dbReference>
<feature type="region of interest" description="Disordered" evidence="8">
    <location>
        <begin position="774"/>
        <end position="793"/>
    </location>
</feature>
<keyword evidence="11" id="KW-1185">Reference proteome</keyword>
<reference evidence="10 11" key="2">
    <citation type="submission" date="2018-11" db="EMBL/GenBank/DDBJ databases">
        <authorList>
            <consortium name="Pathogen Informatics"/>
        </authorList>
    </citation>
    <scope>NUCLEOTIDE SEQUENCE [LARGE SCALE GENOMIC DNA]</scope>
</reference>
<dbReference type="GO" id="GO:0009100">
    <property type="term" value="P:glycoprotein metabolic process"/>
    <property type="evidence" value="ECO:0007669"/>
    <property type="project" value="TreeGrafter"/>
</dbReference>
<evidence type="ECO:0000256" key="8">
    <source>
        <dbReference type="SAM" id="MobiDB-lite"/>
    </source>
</evidence>
<gene>
    <name evidence="10" type="ORF">TASK_LOCUS8393</name>
</gene>
<dbReference type="AlphaFoldDB" id="A0A158RA42"/>